<feature type="domain" description="Soluble ligand binding" evidence="4">
    <location>
        <begin position="160"/>
        <end position="210"/>
    </location>
</feature>
<evidence type="ECO:0000313" key="5">
    <source>
        <dbReference type="EMBL" id="TDP82327.1"/>
    </source>
</evidence>
<dbReference type="PANTHER" id="PTHR33619">
    <property type="entry name" value="POLYSACCHARIDE EXPORT PROTEIN GFCE-RELATED"/>
    <property type="match status" value="1"/>
</dbReference>
<protein>
    <submittedName>
        <fullName evidence="5">Polysaccharide export outer membrane protein</fullName>
    </submittedName>
</protein>
<feature type="chain" id="PRO_5020307137" evidence="2">
    <location>
        <begin position="30"/>
        <end position="263"/>
    </location>
</feature>
<evidence type="ECO:0000259" key="3">
    <source>
        <dbReference type="Pfam" id="PF02563"/>
    </source>
</evidence>
<evidence type="ECO:0000256" key="2">
    <source>
        <dbReference type="SAM" id="SignalP"/>
    </source>
</evidence>
<feature type="signal peptide" evidence="2">
    <location>
        <begin position="1"/>
        <end position="29"/>
    </location>
</feature>
<evidence type="ECO:0000259" key="4">
    <source>
        <dbReference type="Pfam" id="PF10531"/>
    </source>
</evidence>
<dbReference type="InterPro" id="IPR003715">
    <property type="entry name" value="Poly_export_N"/>
</dbReference>
<sequence length="263" mass="26704">MLVDRRSRVRAARVIHRSLAVGATVLVLAACSATEGRDAGPAVKAAVTPPTTGGPVAASTTVGGPVVLQPAAVQPATVAGVYLIGPQDTLDITVFEVAELNRTLQVSGTGTINFPLIGDVPAAGRSAHDLEADIAKRLDQGYVRDPHVSVSIKEFNSQRITVDGAVRKAGVFPLRDQVTLTQAIALAGGQDPDTAGSGVVVVRQVPGGQQTLRFDLGAIRAGKAVDPALANGDSVIVETSNGKAVLNGLGKIAPVGGLIGLIP</sequence>
<dbReference type="PROSITE" id="PS51257">
    <property type="entry name" value="PROKAR_LIPOPROTEIN"/>
    <property type="match status" value="1"/>
</dbReference>
<dbReference type="Proteomes" id="UP000294547">
    <property type="component" value="Unassembled WGS sequence"/>
</dbReference>
<accession>A0A4R6R9P0</accession>
<dbReference type="InterPro" id="IPR019554">
    <property type="entry name" value="Soluble_ligand-bd"/>
</dbReference>
<keyword evidence="6" id="KW-1185">Reference proteome</keyword>
<name>A0A4R6R9P0_9HYPH</name>
<gene>
    <name evidence="5" type="ORF">EDD54_3594</name>
</gene>
<comment type="caution">
    <text evidence="5">The sequence shown here is derived from an EMBL/GenBank/DDBJ whole genome shotgun (WGS) entry which is preliminary data.</text>
</comment>
<dbReference type="Pfam" id="PF10531">
    <property type="entry name" value="SLBB"/>
    <property type="match status" value="1"/>
</dbReference>
<dbReference type="InterPro" id="IPR049712">
    <property type="entry name" value="Poly_export"/>
</dbReference>
<dbReference type="Pfam" id="PF02563">
    <property type="entry name" value="Poly_export"/>
    <property type="match status" value="1"/>
</dbReference>
<proteinExistence type="predicted"/>
<evidence type="ECO:0000313" key="6">
    <source>
        <dbReference type="Proteomes" id="UP000294547"/>
    </source>
</evidence>
<dbReference type="EMBL" id="SNXY01000010">
    <property type="protein sequence ID" value="TDP82327.1"/>
    <property type="molecule type" value="Genomic_DNA"/>
</dbReference>
<dbReference type="Gene3D" id="3.10.560.10">
    <property type="entry name" value="Outer membrane lipoprotein wza domain like"/>
    <property type="match status" value="1"/>
</dbReference>
<organism evidence="5 6">
    <name type="scientific">Oharaeibacter diazotrophicus</name>
    <dbReference type="NCBI Taxonomy" id="1920512"/>
    <lineage>
        <taxon>Bacteria</taxon>
        <taxon>Pseudomonadati</taxon>
        <taxon>Pseudomonadota</taxon>
        <taxon>Alphaproteobacteria</taxon>
        <taxon>Hyphomicrobiales</taxon>
        <taxon>Pleomorphomonadaceae</taxon>
        <taxon>Oharaeibacter</taxon>
    </lineage>
</organism>
<evidence type="ECO:0000256" key="1">
    <source>
        <dbReference type="ARBA" id="ARBA00022729"/>
    </source>
</evidence>
<dbReference type="PANTHER" id="PTHR33619:SF3">
    <property type="entry name" value="POLYSACCHARIDE EXPORT PROTEIN GFCE-RELATED"/>
    <property type="match status" value="1"/>
</dbReference>
<reference evidence="5 6" key="1">
    <citation type="submission" date="2019-03" db="EMBL/GenBank/DDBJ databases">
        <title>Genomic Encyclopedia of Type Strains, Phase IV (KMG-IV): sequencing the most valuable type-strain genomes for metagenomic binning, comparative biology and taxonomic classification.</title>
        <authorList>
            <person name="Goeker M."/>
        </authorList>
    </citation>
    <scope>NUCLEOTIDE SEQUENCE [LARGE SCALE GENOMIC DNA]</scope>
    <source>
        <strain evidence="5 6">DSM 102969</strain>
    </source>
</reference>
<feature type="domain" description="Polysaccharide export protein N-terminal" evidence="3">
    <location>
        <begin position="79"/>
        <end position="153"/>
    </location>
</feature>
<keyword evidence="1 2" id="KW-0732">Signal</keyword>
<dbReference type="GO" id="GO:0015159">
    <property type="term" value="F:polysaccharide transmembrane transporter activity"/>
    <property type="evidence" value="ECO:0007669"/>
    <property type="project" value="InterPro"/>
</dbReference>
<dbReference type="AlphaFoldDB" id="A0A4R6R9P0"/>